<dbReference type="InterPro" id="IPR050131">
    <property type="entry name" value="Peptidase_S8_subtilisin-like"/>
</dbReference>
<name>A0A8J3Y3J5_9ACTN</name>
<dbReference type="Pfam" id="PF00082">
    <property type="entry name" value="Peptidase_S8"/>
    <property type="match status" value="1"/>
</dbReference>
<evidence type="ECO:0000256" key="6">
    <source>
        <dbReference type="ARBA" id="ARBA00022801"/>
    </source>
</evidence>
<keyword evidence="8 12" id="KW-1133">Transmembrane helix</keyword>
<keyword evidence="9 12" id="KW-0472">Membrane</keyword>
<feature type="region of interest" description="Disordered" evidence="11">
    <location>
        <begin position="310"/>
        <end position="341"/>
    </location>
</feature>
<dbReference type="SUPFAM" id="SSF52743">
    <property type="entry name" value="Subtilisin-like"/>
    <property type="match status" value="1"/>
</dbReference>
<evidence type="ECO:0000256" key="2">
    <source>
        <dbReference type="ARBA" id="ARBA00011073"/>
    </source>
</evidence>
<evidence type="ECO:0000256" key="12">
    <source>
        <dbReference type="SAM" id="Phobius"/>
    </source>
</evidence>
<comment type="similarity">
    <text evidence="2 10">Belongs to the peptidase S8 family.</text>
</comment>
<comment type="caution">
    <text evidence="15">The sequence shown here is derived from an EMBL/GenBank/DDBJ whole genome shotgun (WGS) entry which is preliminary data.</text>
</comment>
<keyword evidence="16" id="KW-1185">Reference proteome</keyword>
<dbReference type="InterPro" id="IPR023834">
    <property type="entry name" value="T7SS_pept_S8A_mycosin"/>
</dbReference>
<dbReference type="InterPro" id="IPR036852">
    <property type="entry name" value="Peptidase_S8/S53_dom_sf"/>
</dbReference>
<dbReference type="PRINTS" id="PR00723">
    <property type="entry name" value="SUBTILISIN"/>
</dbReference>
<keyword evidence="3" id="KW-1003">Cell membrane</keyword>
<evidence type="ECO:0000256" key="11">
    <source>
        <dbReference type="SAM" id="MobiDB-lite"/>
    </source>
</evidence>
<dbReference type="GO" id="GO:0006508">
    <property type="term" value="P:proteolysis"/>
    <property type="evidence" value="ECO:0007669"/>
    <property type="project" value="UniProtKB-KW"/>
</dbReference>
<evidence type="ECO:0000256" key="9">
    <source>
        <dbReference type="ARBA" id="ARBA00023136"/>
    </source>
</evidence>
<dbReference type="CDD" id="cd12087">
    <property type="entry name" value="TM_EGFR-like"/>
    <property type="match status" value="1"/>
</dbReference>
<dbReference type="InterPro" id="IPR000209">
    <property type="entry name" value="Peptidase_S8/S53_dom"/>
</dbReference>
<evidence type="ECO:0000256" key="3">
    <source>
        <dbReference type="ARBA" id="ARBA00022475"/>
    </source>
</evidence>
<sequence length="376" mass="38083">MRRVRVIFAFSLSILATLPPAAASADKVRDGQWHLKALAASRAHTVSKGSGVVVAVVDTGIDPHRDLAGQVLTGTTIIPGDSGDGREDQDSHGTQMAGLIAGRGRASNAGVLGIAPEAKLLPIKIQNKEISAGAPAVGRGIKIAIDRGASIVNVSYAVSPDDEIDAAVAEAAARDVLIVAGIGNTNLDIVGGYPAAMPGVLAVGGSDRGGDHSEISIRDRAVLICAPADEIVSTGPKNQYRIGTGTSNSTAIVSGAAALIRSKFPSLTAREVIHRLTATADDNGPPGRDDECGYGVVNIVKALTADVPPLAPSTAPSPSISESATTSPTANASTETDPKSNNTPLIAGGLVGSVAVIGGLVAFLLVRRRRGDGTYP</sequence>
<dbReference type="EMBL" id="BOOY01000001">
    <property type="protein sequence ID" value="GIJ00877.1"/>
    <property type="molecule type" value="Genomic_DNA"/>
</dbReference>
<dbReference type="Proteomes" id="UP000652013">
    <property type="component" value="Unassembled WGS sequence"/>
</dbReference>
<protein>
    <submittedName>
        <fullName evidence="15">Type VII secretion-associated serine protease</fullName>
    </submittedName>
</protein>
<dbReference type="GO" id="GO:0005886">
    <property type="term" value="C:plasma membrane"/>
    <property type="evidence" value="ECO:0007669"/>
    <property type="project" value="UniProtKB-SubCell"/>
</dbReference>
<dbReference type="Gene3D" id="3.40.50.200">
    <property type="entry name" value="Peptidase S8/S53 domain"/>
    <property type="match status" value="1"/>
</dbReference>
<keyword evidence="5 12" id="KW-0812">Transmembrane</keyword>
<evidence type="ECO:0000256" key="10">
    <source>
        <dbReference type="PROSITE-ProRule" id="PRU01240"/>
    </source>
</evidence>
<gene>
    <name evidence="15" type="ORF">Sya03_02290</name>
</gene>
<dbReference type="InterPro" id="IPR015500">
    <property type="entry name" value="Peptidase_S8_subtilisin-rel"/>
</dbReference>
<dbReference type="GO" id="GO:0004252">
    <property type="term" value="F:serine-type endopeptidase activity"/>
    <property type="evidence" value="ECO:0007669"/>
    <property type="project" value="UniProtKB-UniRule"/>
</dbReference>
<dbReference type="RefSeq" id="WP_203936193.1">
    <property type="nucleotide sequence ID" value="NZ_BAAAGJ010000024.1"/>
</dbReference>
<dbReference type="PANTHER" id="PTHR43806:SF11">
    <property type="entry name" value="CEREVISIN-RELATED"/>
    <property type="match status" value="1"/>
</dbReference>
<feature type="compositionally biased region" description="Low complexity" evidence="11">
    <location>
        <begin position="312"/>
        <end position="335"/>
    </location>
</feature>
<dbReference type="PANTHER" id="PTHR43806">
    <property type="entry name" value="PEPTIDASE S8"/>
    <property type="match status" value="1"/>
</dbReference>
<evidence type="ECO:0000256" key="7">
    <source>
        <dbReference type="ARBA" id="ARBA00022825"/>
    </source>
</evidence>
<evidence type="ECO:0000256" key="5">
    <source>
        <dbReference type="ARBA" id="ARBA00022692"/>
    </source>
</evidence>
<feature type="active site" description="Charge relay system" evidence="10">
    <location>
        <position position="92"/>
    </location>
</feature>
<organism evidence="15 16">
    <name type="scientific">Spirilliplanes yamanashiensis</name>
    <dbReference type="NCBI Taxonomy" id="42233"/>
    <lineage>
        <taxon>Bacteria</taxon>
        <taxon>Bacillati</taxon>
        <taxon>Actinomycetota</taxon>
        <taxon>Actinomycetes</taxon>
        <taxon>Micromonosporales</taxon>
        <taxon>Micromonosporaceae</taxon>
        <taxon>Spirilliplanes</taxon>
    </lineage>
</organism>
<dbReference type="AlphaFoldDB" id="A0A8J3Y3J5"/>
<keyword evidence="7 10" id="KW-0720">Serine protease</keyword>
<dbReference type="NCBIfam" id="TIGR03921">
    <property type="entry name" value="T7SS_mycosin"/>
    <property type="match status" value="1"/>
</dbReference>
<proteinExistence type="inferred from homology"/>
<evidence type="ECO:0000256" key="8">
    <source>
        <dbReference type="ARBA" id="ARBA00022989"/>
    </source>
</evidence>
<keyword evidence="4 10" id="KW-0645">Protease</keyword>
<reference evidence="15" key="1">
    <citation type="submission" date="2021-01" db="EMBL/GenBank/DDBJ databases">
        <title>Whole genome shotgun sequence of Spirilliplanes yamanashiensis NBRC 15828.</title>
        <authorList>
            <person name="Komaki H."/>
            <person name="Tamura T."/>
        </authorList>
    </citation>
    <scope>NUCLEOTIDE SEQUENCE</scope>
    <source>
        <strain evidence="15">NBRC 15828</strain>
    </source>
</reference>
<keyword evidence="13" id="KW-0732">Signal</keyword>
<feature type="transmembrane region" description="Helical" evidence="12">
    <location>
        <begin position="345"/>
        <end position="366"/>
    </location>
</feature>
<evidence type="ECO:0000259" key="14">
    <source>
        <dbReference type="Pfam" id="PF00082"/>
    </source>
</evidence>
<dbReference type="PROSITE" id="PS00136">
    <property type="entry name" value="SUBTILASE_ASP"/>
    <property type="match status" value="1"/>
</dbReference>
<feature type="signal peptide" evidence="13">
    <location>
        <begin position="1"/>
        <end position="22"/>
    </location>
</feature>
<comment type="subcellular location">
    <subcellularLocation>
        <location evidence="1">Cell membrane</location>
        <topology evidence="1">Single-pass membrane protein</topology>
    </subcellularLocation>
</comment>
<evidence type="ECO:0000313" key="16">
    <source>
        <dbReference type="Proteomes" id="UP000652013"/>
    </source>
</evidence>
<feature type="chain" id="PRO_5038778199" evidence="13">
    <location>
        <begin position="23"/>
        <end position="376"/>
    </location>
</feature>
<keyword evidence="6 10" id="KW-0378">Hydrolase</keyword>
<evidence type="ECO:0000256" key="4">
    <source>
        <dbReference type="ARBA" id="ARBA00022670"/>
    </source>
</evidence>
<dbReference type="PROSITE" id="PS51892">
    <property type="entry name" value="SUBTILASE"/>
    <property type="match status" value="1"/>
</dbReference>
<feature type="domain" description="Peptidase S8/S53" evidence="14">
    <location>
        <begin position="49"/>
        <end position="295"/>
    </location>
</feature>
<evidence type="ECO:0000256" key="13">
    <source>
        <dbReference type="SAM" id="SignalP"/>
    </source>
</evidence>
<feature type="active site" description="Charge relay system" evidence="10">
    <location>
        <position position="58"/>
    </location>
</feature>
<accession>A0A8J3Y3J5</accession>
<evidence type="ECO:0000256" key="1">
    <source>
        <dbReference type="ARBA" id="ARBA00004162"/>
    </source>
</evidence>
<feature type="active site" description="Charge relay system" evidence="10">
    <location>
        <position position="247"/>
    </location>
</feature>
<dbReference type="InterPro" id="IPR023827">
    <property type="entry name" value="Peptidase_S8_Asp-AS"/>
</dbReference>
<evidence type="ECO:0000313" key="15">
    <source>
        <dbReference type="EMBL" id="GIJ00877.1"/>
    </source>
</evidence>